<sequence>MIGLAAATSLAVLGAVSANAQFGPPPGPPEVIPPDVLKTLEAVPAVPTDYKAAKTSWGEPDLSGGWPIDHLNGFPFMRPAGQGNRYFLTDKEFEARNSRMEAQGGGYDKEIQTNKMGMGAWVEVGTANRRTSMLIDPPNGQLPEQTAEGKRRGALMRSSYRFNQTFDSPADFDSWDRCITRGLPASMFTINYNNGIRVWQAPGLVAIQLEMVHETRVIYTDGRPSISPAIHNWMGESRGHWENGNTLVVETTNFLPGPSATNVGTTASPPQNDTPVSTEAKMTERFTMTGPNSIVYEVTWNDPTIFTAPWTARLDWRRNDDYQFYEYACHEGNVQLRGYITSSRAQRKQEAEEAAAKAAGTANAQGSAK</sequence>
<dbReference type="KEGG" id="acob:P0Y56_07665"/>
<feature type="region of interest" description="Disordered" evidence="1">
    <location>
        <begin position="345"/>
        <end position="369"/>
    </location>
</feature>
<protein>
    <submittedName>
        <fullName evidence="3">Uncharacterized protein</fullName>
    </submittedName>
</protein>
<evidence type="ECO:0000313" key="3">
    <source>
        <dbReference type="EMBL" id="WEK48163.1"/>
    </source>
</evidence>
<feature type="chain" id="PRO_5042543616" evidence="2">
    <location>
        <begin position="21"/>
        <end position="369"/>
    </location>
</feature>
<accession>A0AAJ5X828</accession>
<evidence type="ECO:0000256" key="1">
    <source>
        <dbReference type="SAM" id="MobiDB-lite"/>
    </source>
</evidence>
<evidence type="ECO:0000313" key="4">
    <source>
        <dbReference type="Proteomes" id="UP001218362"/>
    </source>
</evidence>
<feature type="compositionally biased region" description="Low complexity" evidence="1">
    <location>
        <begin position="356"/>
        <end position="369"/>
    </location>
</feature>
<gene>
    <name evidence="3" type="ORF">P0Y56_07665</name>
</gene>
<name>A0AAJ5X828_9SPHN</name>
<dbReference type="AlphaFoldDB" id="A0AAJ5X828"/>
<evidence type="ECO:0000256" key="2">
    <source>
        <dbReference type="SAM" id="SignalP"/>
    </source>
</evidence>
<dbReference type="EMBL" id="CP119316">
    <property type="protein sequence ID" value="WEK48163.1"/>
    <property type="molecule type" value="Genomic_DNA"/>
</dbReference>
<reference evidence="3" key="1">
    <citation type="submission" date="2023-03" db="EMBL/GenBank/DDBJ databases">
        <title>Andean soil-derived lignocellulolytic bacterial consortium as a source of novel taxa and putative plastic-active enzymes.</title>
        <authorList>
            <person name="Diaz-Garcia L."/>
            <person name="Chuvochina M."/>
            <person name="Feuerriegel G."/>
            <person name="Bunk B."/>
            <person name="Sproer C."/>
            <person name="Streit W.R."/>
            <person name="Rodriguez L.M."/>
            <person name="Overmann J."/>
            <person name="Jimenez D.J."/>
        </authorList>
    </citation>
    <scope>NUCLEOTIDE SEQUENCE</scope>
    <source>
        <strain evidence="3">MAG 26</strain>
    </source>
</reference>
<proteinExistence type="predicted"/>
<feature type="signal peptide" evidence="2">
    <location>
        <begin position="1"/>
        <end position="20"/>
    </location>
</feature>
<dbReference type="Proteomes" id="UP001218362">
    <property type="component" value="Chromosome"/>
</dbReference>
<organism evidence="3 4">
    <name type="scientific">Candidatus Andeanibacterium colombiense</name>
    <dbReference type="NCBI Taxonomy" id="3121345"/>
    <lineage>
        <taxon>Bacteria</taxon>
        <taxon>Pseudomonadati</taxon>
        <taxon>Pseudomonadota</taxon>
        <taxon>Alphaproteobacteria</taxon>
        <taxon>Sphingomonadales</taxon>
        <taxon>Sphingomonadaceae</taxon>
        <taxon>Candidatus Andeanibacterium</taxon>
    </lineage>
</organism>
<keyword evidence="2" id="KW-0732">Signal</keyword>